<dbReference type="SUPFAM" id="SSF110849">
    <property type="entry name" value="ParB/Sulfiredoxin"/>
    <property type="match status" value="1"/>
</dbReference>
<proteinExistence type="predicted"/>
<evidence type="ECO:0000313" key="4">
    <source>
        <dbReference type="Proteomes" id="UP000482800"/>
    </source>
</evidence>
<dbReference type="AlphaFoldDB" id="A0A6V8KCA5"/>
<feature type="compositionally biased region" description="Basic and acidic residues" evidence="1">
    <location>
        <begin position="238"/>
        <end position="248"/>
    </location>
</feature>
<keyword evidence="4" id="KW-1185">Reference proteome</keyword>
<evidence type="ECO:0000259" key="2">
    <source>
        <dbReference type="SMART" id="SM00470"/>
    </source>
</evidence>
<feature type="domain" description="ParB-like N-terminal" evidence="2">
    <location>
        <begin position="16"/>
        <end position="100"/>
    </location>
</feature>
<dbReference type="EMBL" id="BLPF01000002">
    <property type="protein sequence ID" value="GFJ81070.1"/>
    <property type="molecule type" value="Genomic_DNA"/>
</dbReference>
<reference evidence="3 4" key="2">
    <citation type="submission" date="2020-03" db="EMBL/GenBank/DDBJ databases">
        <authorList>
            <person name="Ichikawa N."/>
            <person name="Kimura A."/>
            <person name="Kitahashi Y."/>
            <person name="Uohara A."/>
        </authorList>
    </citation>
    <scope>NUCLEOTIDE SEQUENCE [LARGE SCALE GENOMIC DNA]</scope>
    <source>
        <strain evidence="3 4">NBRC 108639</strain>
    </source>
</reference>
<dbReference type="Gene3D" id="3.90.1530.10">
    <property type="entry name" value="Conserved hypothetical protein from pyrococcus furiosus pfu- 392566-001, ParB domain"/>
    <property type="match status" value="1"/>
</dbReference>
<protein>
    <recommendedName>
        <fullName evidence="2">ParB-like N-terminal domain-containing protein</fullName>
    </recommendedName>
</protein>
<feature type="region of interest" description="Disordered" evidence="1">
    <location>
        <begin position="213"/>
        <end position="248"/>
    </location>
</feature>
<evidence type="ECO:0000256" key="1">
    <source>
        <dbReference type="SAM" id="MobiDB-lite"/>
    </source>
</evidence>
<evidence type="ECO:0000313" key="3">
    <source>
        <dbReference type="EMBL" id="GFJ81070.1"/>
    </source>
</evidence>
<reference evidence="3 4" key="1">
    <citation type="submission" date="2020-03" db="EMBL/GenBank/DDBJ databases">
        <title>Whole genome shotgun sequence of Phytohabitans houttuyneae NBRC 108639.</title>
        <authorList>
            <person name="Komaki H."/>
            <person name="Tamura T."/>
        </authorList>
    </citation>
    <scope>NUCLEOTIDE SEQUENCE [LARGE SCALE GENOMIC DNA]</scope>
    <source>
        <strain evidence="3 4">NBRC 108639</strain>
    </source>
</reference>
<gene>
    <name evidence="3" type="ORF">Phou_052500</name>
</gene>
<comment type="caution">
    <text evidence="3">The sequence shown here is derived from an EMBL/GenBank/DDBJ whole genome shotgun (WGS) entry which is preliminary data.</text>
</comment>
<dbReference type="Proteomes" id="UP000482800">
    <property type="component" value="Unassembled WGS sequence"/>
</dbReference>
<accession>A0A6V8KCA5</accession>
<dbReference type="InterPro" id="IPR003115">
    <property type="entry name" value="ParB_N"/>
</dbReference>
<name>A0A6V8KCA5_9ACTN</name>
<dbReference type="SMART" id="SM00470">
    <property type="entry name" value="ParB"/>
    <property type="match status" value="1"/>
</dbReference>
<dbReference type="InterPro" id="IPR036086">
    <property type="entry name" value="ParB/Sulfiredoxin_sf"/>
</dbReference>
<sequence length="329" mass="35866">MIDGHSPTDVRNFPVTTIPLDRLLAGEALRSYGIDADHVRVLMDHDGELPPILVQRSTMRVIDGMHRLHAARAKGCAEIHAHLLDVDDTAAFLYGVAANVSHGLPLSLADRKSAALRVMRLYPDWSDRALGRACGLSGKTVAALRATQESGLGATGRRIGLDGRARPVNGSAGRLLARQILERTPQAPLRQVAKEAGVSTGTVRKVRDEMGLRANSAHSTAPVHAADDPARPNARPSEYSHRGRPARTEMDPERILENLRRDPSLKYRAKGRDLLRLLYRGPVLAVASEVVDEIPAHCIPAVAHLSRLYAQEWLALSTLLEDRARKDAA</sequence>
<organism evidence="3 4">
    <name type="scientific">Phytohabitans houttuyneae</name>
    <dbReference type="NCBI Taxonomy" id="1076126"/>
    <lineage>
        <taxon>Bacteria</taxon>
        <taxon>Bacillati</taxon>
        <taxon>Actinomycetota</taxon>
        <taxon>Actinomycetes</taxon>
        <taxon>Micromonosporales</taxon>
        <taxon>Micromonosporaceae</taxon>
    </lineage>
</organism>